<organism evidence="3 4">
    <name type="scientific">Exidia glandulosa HHB12029</name>
    <dbReference type="NCBI Taxonomy" id="1314781"/>
    <lineage>
        <taxon>Eukaryota</taxon>
        <taxon>Fungi</taxon>
        <taxon>Dikarya</taxon>
        <taxon>Basidiomycota</taxon>
        <taxon>Agaricomycotina</taxon>
        <taxon>Agaricomycetes</taxon>
        <taxon>Auriculariales</taxon>
        <taxon>Exidiaceae</taxon>
        <taxon>Exidia</taxon>
    </lineage>
</organism>
<evidence type="ECO:0000256" key="1">
    <source>
        <dbReference type="ARBA" id="ARBA00005437"/>
    </source>
</evidence>
<feature type="region of interest" description="Disordered" evidence="2">
    <location>
        <begin position="197"/>
        <end position="235"/>
    </location>
</feature>
<evidence type="ECO:0000313" key="4">
    <source>
        <dbReference type="Proteomes" id="UP000077266"/>
    </source>
</evidence>
<dbReference type="Proteomes" id="UP000077266">
    <property type="component" value="Unassembled WGS sequence"/>
</dbReference>
<dbReference type="SUPFAM" id="SSF54518">
    <property type="entry name" value="Tubby C-terminal domain-like"/>
    <property type="match status" value="1"/>
</dbReference>
<proteinExistence type="inferred from homology"/>
<dbReference type="PANTHER" id="PTHR31087:SF161">
    <property type="entry name" value="TUBBY C 2 FAMILY PROTEIN"/>
    <property type="match status" value="1"/>
</dbReference>
<dbReference type="PANTHER" id="PTHR31087">
    <property type="match status" value="1"/>
</dbReference>
<feature type="compositionally biased region" description="Gly residues" evidence="2">
    <location>
        <begin position="214"/>
        <end position="235"/>
    </location>
</feature>
<dbReference type="AlphaFoldDB" id="A0A165KMP4"/>
<name>A0A165KMP4_EXIGL</name>
<accession>A0A165KMP4</accession>
<dbReference type="InterPro" id="IPR025659">
    <property type="entry name" value="Tubby-like_C"/>
</dbReference>
<dbReference type="InterPro" id="IPR007612">
    <property type="entry name" value="LOR"/>
</dbReference>
<dbReference type="Pfam" id="PF04525">
    <property type="entry name" value="LOR"/>
    <property type="match status" value="1"/>
</dbReference>
<dbReference type="EMBL" id="KV425941">
    <property type="protein sequence ID" value="KZV96581.1"/>
    <property type="molecule type" value="Genomic_DNA"/>
</dbReference>
<sequence>MSNTTTPPRPLVGTFPAYAQHQTTLGLRFTGQPSLRISIDYGFHDAATDALVFKVASKNNAIHVRKELQDNSGKPLIVLNKKIISVHTKFEGLEPSSGAHMLTVTSSFGKVTASYVNAMTRQREEIQYTVCSKLGKLLDNVDFTLGDEGRTVASLTRTASTAGRFEYSLTVMPGVDVALMAALCICVDVQSNENHVHGGVEGREVPDVGDGVEDGGGGGEGTRGGLGGVGRSDVS</sequence>
<dbReference type="STRING" id="1314781.A0A165KMP4"/>
<evidence type="ECO:0000313" key="3">
    <source>
        <dbReference type="EMBL" id="KZV96581.1"/>
    </source>
</evidence>
<evidence type="ECO:0008006" key="5">
    <source>
        <dbReference type="Google" id="ProtNLM"/>
    </source>
</evidence>
<protein>
    <recommendedName>
        <fullName evidence="5">DUF567-domain-containing protein</fullName>
    </recommendedName>
</protein>
<reference evidence="3 4" key="1">
    <citation type="journal article" date="2016" name="Mol. Biol. Evol.">
        <title>Comparative Genomics of Early-Diverging Mushroom-Forming Fungi Provides Insights into the Origins of Lignocellulose Decay Capabilities.</title>
        <authorList>
            <person name="Nagy L.G."/>
            <person name="Riley R."/>
            <person name="Tritt A."/>
            <person name="Adam C."/>
            <person name="Daum C."/>
            <person name="Floudas D."/>
            <person name="Sun H."/>
            <person name="Yadav J.S."/>
            <person name="Pangilinan J."/>
            <person name="Larsson K.H."/>
            <person name="Matsuura K."/>
            <person name="Barry K."/>
            <person name="Labutti K."/>
            <person name="Kuo R."/>
            <person name="Ohm R.A."/>
            <person name="Bhattacharya S.S."/>
            <person name="Shirouzu T."/>
            <person name="Yoshinaga Y."/>
            <person name="Martin F.M."/>
            <person name="Grigoriev I.V."/>
            <person name="Hibbett D.S."/>
        </authorList>
    </citation>
    <scope>NUCLEOTIDE SEQUENCE [LARGE SCALE GENOMIC DNA]</scope>
    <source>
        <strain evidence="3 4">HHB12029</strain>
    </source>
</reference>
<dbReference type="InParanoid" id="A0A165KMP4"/>
<comment type="similarity">
    <text evidence="1">Belongs to the LOR family.</text>
</comment>
<gene>
    <name evidence="3" type="ORF">EXIGLDRAFT_747590</name>
</gene>
<dbReference type="Gene3D" id="2.40.160.200">
    <property type="entry name" value="LURP1-related"/>
    <property type="match status" value="1"/>
</dbReference>
<evidence type="ECO:0000256" key="2">
    <source>
        <dbReference type="SAM" id="MobiDB-lite"/>
    </source>
</evidence>
<dbReference type="OrthoDB" id="97518at2759"/>
<feature type="compositionally biased region" description="Basic and acidic residues" evidence="2">
    <location>
        <begin position="197"/>
        <end position="206"/>
    </location>
</feature>
<dbReference type="InterPro" id="IPR038595">
    <property type="entry name" value="LOR_sf"/>
</dbReference>
<keyword evidence="4" id="KW-1185">Reference proteome</keyword>